<evidence type="ECO:0000313" key="13">
    <source>
        <dbReference type="Proteomes" id="UP000663828"/>
    </source>
</evidence>
<feature type="transmembrane region" description="Helical" evidence="10">
    <location>
        <begin position="455"/>
        <end position="475"/>
    </location>
</feature>
<feature type="binding site" evidence="8">
    <location>
        <position position="394"/>
    </location>
    <ligand>
        <name>Na(+)</name>
        <dbReference type="ChEBI" id="CHEBI:29101"/>
        <label>1</label>
    </ligand>
</feature>
<keyword evidence="8" id="KW-0915">Sodium</keyword>
<evidence type="ECO:0000256" key="9">
    <source>
        <dbReference type="PIRSR" id="PIRSR600175-2"/>
    </source>
</evidence>
<evidence type="ECO:0000256" key="3">
    <source>
        <dbReference type="ARBA" id="ARBA00022448"/>
    </source>
</evidence>
<dbReference type="Pfam" id="PF00209">
    <property type="entry name" value="SNF"/>
    <property type="match status" value="1"/>
</dbReference>
<evidence type="ECO:0000256" key="4">
    <source>
        <dbReference type="ARBA" id="ARBA00022692"/>
    </source>
</evidence>
<feature type="transmembrane region" description="Helical" evidence="10">
    <location>
        <begin position="423"/>
        <end position="449"/>
    </location>
</feature>
<comment type="caution">
    <text evidence="12">The sequence shown here is derived from an EMBL/GenBank/DDBJ whole genome shotgun (WGS) entry which is preliminary data.</text>
</comment>
<feature type="binding site" evidence="8">
    <location>
        <position position="397"/>
    </location>
    <ligand>
        <name>Na(+)</name>
        <dbReference type="ChEBI" id="CHEBI:29101"/>
        <label>1</label>
    </ligand>
</feature>
<keyword evidence="8" id="KW-0479">Metal-binding</keyword>
<keyword evidence="9" id="KW-1015">Disulfide bond</keyword>
<keyword evidence="5 10" id="KW-1133">Transmembrane helix</keyword>
<dbReference type="GO" id="GO:0046872">
    <property type="term" value="F:metal ion binding"/>
    <property type="evidence" value="ECO:0007669"/>
    <property type="project" value="UniProtKB-KW"/>
</dbReference>
<dbReference type="PANTHER" id="PTHR11616">
    <property type="entry name" value="SODIUM/CHLORIDE DEPENDENT TRANSPORTER"/>
    <property type="match status" value="1"/>
</dbReference>
<feature type="transmembrane region" description="Helical" evidence="10">
    <location>
        <begin position="214"/>
        <end position="235"/>
    </location>
</feature>
<gene>
    <name evidence="11" type="ORF">EDS130_LOCUS15106</name>
    <name evidence="12" type="ORF">XAT740_LOCUS13699</name>
</gene>
<feature type="binding site" evidence="8">
    <location>
        <position position="297"/>
    </location>
    <ligand>
        <name>Na(+)</name>
        <dbReference type="ChEBI" id="CHEBI:29101"/>
        <label>1</label>
    </ligand>
</feature>
<dbReference type="PROSITE" id="PS50267">
    <property type="entry name" value="NA_NEUROTRAN_SYMP_3"/>
    <property type="match status" value="1"/>
</dbReference>
<feature type="transmembrane region" description="Helical" evidence="10">
    <location>
        <begin position="286"/>
        <end position="311"/>
    </location>
</feature>
<dbReference type="GO" id="GO:0015179">
    <property type="term" value="F:L-amino acid transmembrane transporter activity"/>
    <property type="evidence" value="ECO:0007669"/>
    <property type="project" value="TreeGrafter"/>
</dbReference>
<protein>
    <recommendedName>
        <fullName evidence="14">Transporter</fullName>
    </recommendedName>
</protein>
<feature type="transmembrane region" description="Helical" evidence="10">
    <location>
        <begin position="242"/>
        <end position="266"/>
    </location>
</feature>
<keyword evidence="7" id="KW-0325">Glycoprotein</keyword>
<comment type="subcellular location">
    <subcellularLocation>
        <location evidence="1">Membrane</location>
        <topology evidence="1">Multi-pass membrane protein</topology>
    </subcellularLocation>
</comment>
<reference evidence="12" key="1">
    <citation type="submission" date="2021-02" db="EMBL/GenBank/DDBJ databases">
        <authorList>
            <person name="Nowell W R."/>
        </authorList>
    </citation>
    <scope>NUCLEOTIDE SEQUENCE</scope>
</reference>
<keyword evidence="3" id="KW-0813">Transport</keyword>
<feature type="binding site" evidence="8">
    <location>
        <position position="398"/>
    </location>
    <ligand>
        <name>Na(+)</name>
        <dbReference type="ChEBI" id="CHEBI:29101"/>
        <label>1</label>
    </ligand>
</feature>
<evidence type="ECO:0000256" key="8">
    <source>
        <dbReference type="PIRSR" id="PIRSR600175-1"/>
    </source>
</evidence>
<feature type="transmembrane region" description="Helical" evidence="10">
    <location>
        <begin position="41"/>
        <end position="59"/>
    </location>
</feature>
<evidence type="ECO:0000256" key="5">
    <source>
        <dbReference type="ARBA" id="ARBA00022989"/>
    </source>
</evidence>
<dbReference type="PRINTS" id="PR00176">
    <property type="entry name" value="NANEUSMPORT"/>
</dbReference>
<dbReference type="EMBL" id="CAJNOJ010000063">
    <property type="protein sequence ID" value="CAF1005481.1"/>
    <property type="molecule type" value="Genomic_DNA"/>
</dbReference>
<evidence type="ECO:0008006" key="14">
    <source>
        <dbReference type="Google" id="ProtNLM"/>
    </source>
</evidence>
<dbReference type="GO" id="GO:0005283">
    <property type="term" value="F:amino acid:sodium symporter activity"/>
    <property type="evidence" value="ECO:0007669"/>
    <property type="project" value="TreeGrafter"/>
</dbReference>
<dbReference type="GO" id="GO:0005886">
    <property type="term" value="C:plasma membrane"/>
    <property type="evidence" value="ECO:0007669"/>
    <property type="project" value="TreeGrafter"/>
</dbReference>
<dbReference type="Proteomes" id="UP000663828">
    <property type="component" value="Unassembled WGS sequence"/>
</dbReference>
<accession>A0A814HKC8</accession>
<dbReference type="Proteomes" id="UP000663852">
    <property type="component" value="Unassembled WGS sequence"/>
</dbReference>
<organism evidence="12 13">
    <name type="scientific">Adineta ricciae</name>
    <name type="common">Rotifer</name>
    <dbReference type="NCBI Taxonomy" id="249248"/>
    <lineage>
        <taxon>Eukaryota</taxon>
        <taxon>Metazoa</taxon>
        <taxon>Spiralia</taxon>
        <taxon>Gnathifera</taxon>
        <taxon>Rotifera</taxon>
        <taxon>Eurotatoria</taxon>
        <taxon>Bdelloidea</taxon>
        <taxon>Adinetida</taxon>
        <taxon>Adinetidae</taxon>
        <taxon>Adineta</taxon>
    </lineage>
</organism>
<dbReference type="AlphaFoldDB" id="A0A814HKC8"/>
<sequence>MMFNSLKSRFSSKKKSLQAVEENKLENKEEEREEWDRPIEFFLSLIGCSIGLGNVWRYPYIAFKNGGGAFIIPYFCIYFLIGTPLFFLEMSLGQFTSSGSAAAFKMSRMFKGLGWATAINSFLVSIYYNVIIAWCLFYFFASFRRQLPWSDCGNWWNTERCVNPETENLSNSTSFCNLYRQTNCTIPILPPEEYFDNYVLRRSDSLDHLGVPSWSLTLCLLLAWILVGLCIIQGIKSSGKVVYFTALFPYVVIFALIIRGVTLPGARAGLTFYLKPNWKKIQEFDVWIAAASQVTFSLSVAFGPLLGYASFNKFHANYLRDCIFVTVCDCFTSVFAGFAIFSVIGYMSFKTGLPIEQVAKAGPGLAFIAYPQALSSMPGGPFWAVIFFFMLLTLGLDSQFAFADVIISGLLDTFKRLRRHKMFVTIGYCGLCFLLALPICAPGGIYLFILMNEYAANLSVYVCGFFEFILIGYIYGFNNFMEDIRMMLGKRPLEAFWFATWCITGPIITIVVFFSSIVRFRTPTAGNYEYPAYANILGWLMVCSSLIFIPLIMIYEFYKGWKMTNESDGRMPHYLRMLTYVSKPDDQWGPAKNVNRWGRYQPKIDETIPIDETNYSKSNENDYFYSENIHRTRF</sequence>
<dbReference type="GO" id="GO:0089718">
    <property type="term" value="P:amino acid import across plasma membrane"/>
    <property type="evidence" value="ECO:0007669"/>
    <property type="project" value="TreeGrafter"/>
</dbReference>
<evidence type="ECO:0000313" key="11">
    <source>
        <dbReference type="EMBL" id="CAF1005481.1"/>
    </source>
</evidence>
<feature type="transmembrane region" description="Helical" evidence="10">
    <location>
        <begin position="382"/>
        <end position="411"/>
    </location>
</feature>
<dbReference type="InterPro" id="IPR000175">
    <property type="entry name" value="Na/ntran_symport"/>
</dbReference>
<dbReference type="SUPFAM" id="SSF161070">
    <property type="entry name" value="SNF-like"/>
    <property type="match status" value="1"/>
</dbReference>
<proteinExistence type="inferred from homology"/>
<feature type="binding site" evidence="8">
    <location>
        <position position="54"/>
    </location>
    <ligand>
        <name>Na(+)</name>
        <dbReference type="ChEBI" id="CHEBI:29101"/>
        <label>1</label>
    </ligand>
</feature>
<name>A0A814HKC8_ADIRI</name>
<feature type="binding site" evidence="8">
    <location>
        <position position="47"/>
    </location>
    <ligand>
        <name>Na(+)</name>
        <dbReference type="ChEBI" id="CHEBI:29101"/>
        <label>1</label>
    </ligand>
</feature>
<feature type="transmembrane region" description="Helical" evidence="10">
    <location>
        <begin position="323"/>
        <end position="347"/>
    </location>
</feature>
<feature type="transmembrane region" description="Helical" evidence="10">
    <location>
        <begin position="113"/>
        <end position="141"/>
    </location>
</feature>
<evidence type="ECO:0000256" key="6">
    <source>
        <dbReference type="ARBA" id="ARBA00023136"/>
    </source>
</evidence>
<dbReference type="OrthoDB" id="6581954at2759"/>
<feature type="transmembrane region" description="Helical" evidence="10">
    <location>
        <begin position="532"/>
        <end position="555"/>
    </location>
</feature>
<keyword evidence="4 10" id="KW-0812">Transmembrane</keyword>
<feature type="transmembrane region" description="Helical" evidence="10">
    <location>
        <begin position="71"/>
        <end position="92"/>
    </location>
</feature>
<evidence type="ECO:0000256" key="7">
    <source>
        <dbReference type="ARBA" id="ARBA00023180"/>
    </source>
</evidence>
<comment type="similarity">
    <text evidence="2">Belongs to the sodium:neurotransmitter symporter (SNF) (TC 2.A.22) family.</text>
</comment>
<feature type="disulfide bond" evidence="9">
    <location>
        <begin position="152"/>
        <end position="161"/>
    </location>
</feature>
<evidence type="ECO:0000313" key="12">
    <source>
        <dbReference type="EMBL" id="CAF1010593.1"/>
    </source>
</evidence>
<evidence type="ECO:0000256" key="10">
    <source>
        <dbReference type="SAM" id="Phobius"/>
    </source>
</evidence>
<dbReference type="EMBL" id="CAJNOR010000801">
    <property type="protein sequence ID" value="CAF1010593.1"/>
    <property type="molecule type" value="Genomic_DNA"/>
</dbReference>
<feature type="transmembrane region" description="Helical" evidence="10">
    <location>
        <begin position="496"/>
        <end position="520"/>
    </location>
</feature>
<keyword evidence="6 10" id="KW-0472">Membrane</keyword>
<evidence type="ECO:0000256" key="2">
    <source>
        <dbReference type="ARBA" id="ARBA00006459"/>
    </source>
</evidence>
<dbReference type="InterPro" id="IPR037272">
    <property type="entry name" value="SNS_sf"/>
</dbReference>
<dbReference type="PANTHER" id="PTHR11616:SF321">
    <property type="entry name" value="SODIUM-DEPENDENT NUTRIENT AMINO ACID TRANSPORTER 1-RELATED"/>
    <property type="match status" value="1"/>
</dbReference>
<evidence type="ECO:0000256" key="1">
    <source>
        <dbReference type="ARBA" id="ARBA00004141"/>
    </source>
</evidence>
<keyword evidence="13" id="KW-1185">Reference proteome</keyword>